<gene>
    <name evidence="1" type="ORF">SAMN04487931_107182</name>
</gene>
<reference evidence="2" key="1">
    <citation type="submission" date="2016-10" db="EMBL/GenBank/DDBJ databases">
        <authorList>
            <person name="Varghese N."/>
            <person name="Submissions S."/>
        </authorList>
    </citation>
    <scope>NUCLEOTIDE SEQUENCE [LARGE SCALE GENOMIC DNA]</scope>
    <source>
        <strain evidence="2">DSM 3384</strain>
    </source>
</reference>
<dbReference type="AlphaFoldDB" id="A0A1H2I1L0"/>
<sequence length="160" mass="18265">MNLKSFADSLPHAIDSDPIVMGELAGYTLAAPRSFWETSKEIRSEVVNGCGPGGLGDFMVPDTVYFVSIKAACMIHDWCFTVFNSEAGFKLSNQIFLDNMQRIVRAETYNKLLMSLRLARVKKYYRAVQDFGRVFYYDAHVDLYSDEHLYSDCFSRVSPR</sequence>
<organism evidence="1 2">
    <name type="scientific">Desulfobacula phenolica</name>
    <dbReference type="NCBI Taxonomy" id="90732"/>
    <lineage>
        <taxon>Bacteria</taxon>
        <taxon>Pseudomonadati</taxon>
        <taxon>Thermodesulfobacteriota</taxon>
        <taxon>Desulfobacteria</taxon>
        <taxon>Desulfobacterales</taxon>
        <taxon>Desulfobacteraceae</taxon>
        <taxon>Desulfobacula</taxon>
    </lineage>
</organism>
<keyword evidence="2" id="KW-1185">Reference proteome</keyword>
<protein>
    <submittedName>
        <fullName evidence="1">Uncharacterized protein</fullName>
    </submittedName>
</protein>
<evidence type="ECO:0000313" key="2">
    <source>
        <dbReference type="Proteomes" id="UP000199608"/>
    </source>
</evidence>
<name>A0A1H2I1L0_9BACT</name>
<accession>A0A1H2I1L0</accession>
<dbReference type="RefSeq" id="WP_014958392.1">
    <property type="nucleotide sequence ID" value="NZ_FNLL01000007.1"/>
</dbReference>
<dbReference type="Proteomes" id="UP000199608">
    <property type="component" value="Unassembled WGS sequence"/>
</dbReference>
<evidence type="ECO:0000313" key="1">
    <source>
        <dbReference type="EMBL" id="SDU38047.1"/>
    </source>
</evidence>
<dbReference type="EMBL" id="FNLL01000007">
    <property type="protein sequence ID" value="SDU38047.1"/>
    <property type="molecule type" value="Genomic_DNA"/>
</dbReference>
<proteinExistence type="predicted"/>